<comment type="caution">
    <text evidence="11">The sequence shown here is derived from an EMBL/GenBank/DDBJ whole genome shotgun (WGS) entry which is preliminary data.</text>
</comment>
<dbReference type="AlphaFoldDB" id="A0AAD9CRL2"/>
<dbReference type="InterPro" id="IPR011576">
    <property type="entry name" value="Pyridox_Oxase_N"/>
</dbReference>
<protein>
    <recommendedName>
        <fullName evidence="4">pyridoxal 5'-phosphate synthase</fullName>
        <ecNumber evidence="4">1.4.3.5</ecNumber>
    </recommendedName>
</protein>
<evidence type="ECO:0000313" key="11">
    <source>
        <dbReference type="EMBL" id="KAK1920882.1"/>
    </source>
</evidence>
<accession>A0AAD9CRL2</accession>
<reference evidence="11" key="1">
    <citation type="submission" date="2023-02" db="EMBL/GenBank/DDBJ databases">
        <title>Identification and recombinant expression of a fungal hydrolase from Papiliotrema laurentii that hydrolyzes apple cutin and clears colloidal polyester polyurethane.</title>
        <authorList>
            <consortium name="DOE Joint Genome Institute"/>
            <person name="Roman V.A."/>
            <person name="Bojanowski C."/>
            <person name="Crable B.R."/>
            <person name="Wagner D.N."/>
            <person name="Hung C.S."/>
            <person name="Nadeau L.J."/>
            <person name="Schratz L."/>
            <person name="Haridas S."/>
            <person name="Pangilinan J."/>
            <person name="Lipzen A."/>
            <person name="Na H."/>
            <person name="Yan M."/>
            <person name="Ng V."/>
            <person name="Grigoriev I.V."/>
            <person name="Spatafora J.W."/>
            <person name="Barlow D."/>
            <person name="Biffinger J."/>
            <person name="Kelley-Loughnane N."/>
            <person name="Varaljay V.A."/>
            <person name="Crookes-Goodson W.J."/>
        </authorList>
    </citation>
    <scope>NUCLEOTIDE SEQUENCE</scope>
    <source>
        <strain evidence="11">5307AH</strain>
    </source>
</reference>
<dbReference type="EC" id="1.4.3.5" evidence="4"/>
<sequence length="249" mass="28247">MSSTHVYAESAPPQPLRQPLSTDSVNTGPSTVHLTTHNQYKTPRLLPNHLNPNPLLQFNKWLAEALSPTPESGMPPVREPEAMAVSSVSSEGIPSTRVVLLKTVDEQGFVFFTNYNSRKSQELLNGYASLAFYWKETSRQIRVVGRVEKVNRQESEEYFHSRPLGSQVGAWASPQSSVVDEDTLEKNLEEAKAKFGDNVPCPPHWGGWRIIPFEVEFWSGQPSRLHDRFRYTRPRDCQSTEWTINRLAP</sequence>
<organism evidence="11 12">
    <name type="scientific">Papiliotrema laurentii</name>
    <name type="common">Cryptococcus laurentii</name>
    <dbReference type="NCBI Taxonomy" id="5418"/>
    <lineage>
        <taxon>Eukaryota</taxon>
        <taxon>Fungi</taxon>
        <taxon>Dikarya</taxon>
        <taxon>Basidiomycota</taxon>
        <taxon>Agaricomycotina</taxon>
        <taxon>Tremellomycetes</taxon>
        <taxon>Tremellales</taxon>
        <taxon>Rhynchogastremaceae</taxon>
        <taxon>Papiliotrema</taxon>
    </lineage>
</organism>
<dbReference type="HAMAP" id="MF_01629">
    <property type="entry name" value="PdxH"/>
    <property type="match status" value="1"/>
</dbReference>
<dbReference type="InterPro" id="IPR019576">
    <property type="entry name" value="Pyridoxamine_oxidase_dimer_C"/>
</dbReference>
<evidence type="ECO:0000256" key="6">
    <source>
        <dbReference type="ARBA" id="ARBA00022643"/>
    </source>
</evidence>
<keyword evidence="12" id="KW-1185">Reference proteome</keyword>
<feature type="region of interest" description="Disordered" evidence="8">
    <location>
        <begin position="1"/>
        <end position="32"/>
    </location>
</feature>
<evidence type="ECO:0000256" key="2">
    <source>
        <dbReference type="ARBA" id="ARBA00004738"/>
    </source>
</evidence>
<evidence type="ECO:0000259" key="9">
    <source>
        <dbReference type="Pfam" id="PF01243"/>
    </source>
</evidence>
<evidence type="ECO:0000256" key="3">
    <source>
        <dbReference type="ARBA" id="ARBA00005037"/>
    </source>
</evidence>
<keyword evidence="7" id="KW-0560">Oxidoreductase</keyword>
<feature type="compositionally biased region" description="Polar residues" evidence="8">
    <location>
        <begin position="19"/>
        <end position="32"/>
    </location>
</feature>
<dbReference type="GO" id="GO:0008615">
    <property type="term" value="P:pyridoxine biosynthetic process"/>
    <property type="evidence" value="ECO:0007669"/>
    <property type="project" value="InterPro"/>
</dbReference>
<dbReference type="Pfam" id="PF01243">
    <property type="entry name" value="PNPOx_N"/>
    <property type="match status" value="1"/>
</dbReference>
<comment type="pathway">
    <text evidence="2">Cofactor metabolism; pyridoxal 5'-phosphate salvage; pyridoxal 5'-phosphate from pyridoxamine 5'-phosphate: step 1/1.</text>
</comment>
<dbReference type="InterPro" id="IPR000659">
    <property type="entry name" value="Pyridox_Oxase"/>
</dbReference>
<evidence type="ECO:0000256" key="7">
    <source>
        <dbReference type="ARBA" id="ARBA00023002"/>
    </source>
</evidence>
<proteinExistence type="inferred from homology"/>
<keyword evidence="6" id="KW-0288">FMN</keyword>
<evidence type="ECO:0000256" key="5">
    <source>
        <dbReference type="ARBA" id="ARBA00022630"/>
    </source>
</evidence>
<evidence type="ECO:0000256" key="1">
    <source>
        <dbReference type="ARBA" id="ARBA00001917"/>
    </source>
</evidence>
<dbReference type="PANTHER" id="PTHR10851">
    <property type="entry name" value="PYRIDOXINE-5-PHOSPHATE OXIDASE"/>
    <property type="match status" value="1"/>
</dbReference>
<evidence type="ECO:0000256" key="8">
    <source>
        <dbReference type="SAM" id="MobiDB-lite"/>
    </source>
</evidence>
<dbReference type="GO" id="GO:0010181">
    <property type="term" value="F:FMN binding"/>
    <property type="evidence" value="ECO:0007669"/>
    <property type="project" value="InterPro"/>
</dbReference>
<name>A0AAD9CRL2_PAPLA</name>
<dbReference type="SUPFAM" id="SSF50475">
    <property type="entry name" value="FMN-binding split barrel"/>
    <property type="match status" value="1"/>
</dbReference>
<dbReference type="Gene3D" id="2.30.110.10">
    <property type="entry name" value="Electron Transport, Fmn-binding Protein, Chain A"/>
    <property type="match status" value="1"/>
</dbReference>
<dbReference type="Proteomes" id="UP001182556">
    <property type="component" value="Unassembled WGS sequence"/>
</dbReference>
<dbReference type="NCBIfam" id="NF004231">
    <property type="entry name" value="PRK05679.1"/>
    <property type="match status" value="1"/>
</dbReference>
<dbReference type="PIRSF" id="PIRSF000190">
    <property type="entry name" value="Pyd_amn-ph_oxd"/>
    <property type="match status" value="1"/>
</dbReference>
<dbReference type="EMBL" id="JAODAN010000012">
    <property type="protein sequence ID" value="KAK1920882.1"/>
    <property type="molecule type" value="Genomic_DNA"/>
</dbReference>
<gene>
    <name evidence="11" type="ORF">DB88DRAFT_444182</name>
</gene>
<dbReference type="NCBIfam" id="TIGR00558">
    <property type="entry name" value="pdxH"/>
    <property type="match status" value="1"/>
</dbReference>
<comment type="cofactor">
    <cofactor evidence="1">
        <name>FMN</name>
        <dbReference type="ChEBI" id="CHEBI:58210"/>
    </cofactor>
</comment>
<dbReference type="GO" id="GO:0004733">
    <property type="term" value="F:pyridoxamine phosphate oxidase activity"/>
    <property type="evidence" value="ECO:0007669"/>
    <property type="project" value="UniProtKB-EC"/>
</dbReference>
<dbReference type="PANTHER" id="PTHR10851:SF0">
    <property type="entry name" value="PYRIDOXINE-5'-PHOSPHATE OXIDASE"/>
    <property type="match status" value="1"/>
</dbReference>
<evidence type="ECO:0000256" key="4">
    <source>
        <dbReference type="ARBA" id="ARBA00012801"/>
    </source>
</evidence>
<dbReference type="InterPro" id="IPR012349">
    <property type="entry name" value="Split_barrel_FMN-bd"/>
</dbReference>
<dbReference type="Pfam" id="PF10590">
    <property type="entry name" value="PNP_phzG_C"/>
    <property type="match status" value="1"/>
</dbReference>
<evidence type="ECO:0000259" key="10">
    <source>
        <dbReference type="Pfam" id="PF10590"/>
    </source>
</evidence>
<evidence type="ECO:0000313" key="12">
    <source>
        <dbReference type="Proteomes" id="UP001182556"/>
    </source>
</evidence>
<keyword evidence="5" id="KW-0285">Flavoprotein</keyword>
<comment type="pathway">
    <text evidence="3">Cofactor metabolism; pyridoxal 5'-phosphate salvage; pyridoxal 5'-phosphate from pyridoxine 5'-phosphate: step 1/1.</text>
</comment>
<feature type="domain" description="Pyridoxine 5'-phosphate oxidase dimerisation C-terminal" evidence="10">
    <location>
        <begin position="205"/>
        <end position="249"/>
    </location>
</feature>
<feature type="domain" description="Pyridoxamine 5'-phosphate oxidase N-terminal" evidence="9">
    <location>
        <begin position="77"/>
        <end position="180"/>
    </location>
</feature>